<feature type="compositionally biased region" description="Polar residues" evidence="5">
    <location>
        <begin position="320"/>
        <end position="346"/>
    </location>
</feature>
<feature type="region of interest" description="Disordered" evidence="5">
    <location>
        <begin position="457"/>
        <end position="501"/>
    </location>
</feature>
<feature type="compositionally biased region" description="Low complexity" evidence="5">
    <location>
        <begin position="465"/>
        <end position="475"/>
    </location>
</feature>
<dbReference type="GO" id="GO:0061630">
    <property type="term" value="F:ubiquitin protein ligase activity"/>
    <property type="evidence" value="ECO:0007669"/>
    <property type="project" value="TreeGrafter"/>
</dbReference>
<dbReference type="InterPro" id="IPR013083">
    <property type="entry name" value="Znf_RING/FYVE/PHD"/>
</dbReference>
<dbReference type="FunFam" id="3.30.40.10:FF:000594">
    <property type="entry name" value="RING/U-box superfamily protein"/>
    <property type="match status" value="1"/>
</dbReference>
<keyword evidence="3" id="KW-0862">Zinc</keyword>
<dbReference type="Pfam" id="PF13639">
    <property type="entry name" value="zf-RING_2"/>
    <property type="match status" value="1"/>
</dbReference>
<feature type="region of interest" description="Disordered" evidence="5">
    <location>
        <begin position="315"/>
        <end position="356"/>
    </location>
</feature>
<name>A0A811R0D4_9POAL</name>
<dbReference type="SMART" id="SM00184">
    <property type="entry name" value="RING"/>
    <property type="match status" value="1"/>
</dbReference>
<dbReference type="GO" id="GO:0008270">
    <property type="term" value="F:zinc ion binding"/>
    <property type="evidence" value="ECO:0007669"/>
    <property type="project" value="UniProtKB-KW"/>
</dbReference>
<evidence type="ECO:0000256" key="5">
    <source>
        <dbReference type="SAM" id="MobiDB-lite"/>
    </source>
</evidence>
<feature type="region of interest" description="Disordered" evidence="5">
    <location>
        <begin position="391"/>
        <end position="442"/>
    </location>
</feature>
<dbReference type="GO" id="GO:0006511">
    <property type="term" value="P:ubiquitin-dependent protein catabolic process"/>
    <property type="evidence" value="ECO:0007669"/>
    <property type="project" value="TreeGrafter"/>
</dbReference>
<evidence type="ECO:0000259" key="6">
    <source>
        <dbReference type="PROSITE" id="PS50089"/>
    </source>
</evidence>
<keyword evidence="8" id="KW-1185">Reference proteome</keyword>
<comment type="caution">
    <text evidence="7">The sequence shown here is derived from an EMBL/GenBank/DDBJ whole genome shotgun (WGS) entry which is preliminary data.</text>
</comment>
<dbReference type="EMBL" id="CAJGYO010000012">
    <property type="protein sequence ID" value="CAD6263081.1"/>
    <property type="molecule type" value="Genomic_DNA"/>
</dbReference>
<dbReference type="Proteomes" id="UP000604825">
    <property type="component" value="Unassembled WGS sequence"/>
</dbReference>
<accession>A0A811R0D4</accession>
<sequence>MADMNFDEILEVPDTPDQQQSKYHVSSSIVGRDDTMAAANPSPVRKLRIRFKNNSLHGSSQNNACSVLPAASDTDHIFKQAETAQILELKDYNAKISLKKSVRTGISVDNEKRAEKHGLDQSRSISNNISCSVTGGRKPTFQAKDGEVVQQDAGHQNANFLGIGSGLPTIPVGKPGNRTCTSTTDKLKGVTGADVCPGSSSGEIKGEVTTNKVIAGPTSPLCVVPRRHVGQKRLVRNGCISPSNIAKRNVKVDEKREMCSSSEHLHHPHPQLDAFDRSNVIDLTDNSPIMTRQRSKVNNKLIPGHNMDTRATKKLRTDTTGRTSVPPSKYHANSSNCSEANLSGRNNKGKGISSDILDSDQIGEANLRGVDLSTAGTYVNKNSSDINVEQGWRTTHNHTSKLPISFMGNATSSSRRESGSSMRSNQNHGSAGGNHSSVSGATMMVPDRLGNETIMIRKGWRKETSTSSHTGESSSAVDEPRGSLQSSKISAGRNHTSHQHNIPVITIDDIFPEARPSSSGFTNGTSVDPNIEAQLESDELLARQLQEQLYNESPRFAPTEEIDAIVAMSLQHEEDTHWTSRPVRRFQNNTRDARASRLSSYRNALRARLATANDMISRLQSTAPITLGLGAALARYPGALHIQPNIDLNDYDALLALDENNHQHAGASESQINNLPQSVVQSNSIEDPCSVCLENPSVGDTIRHLPCFHKFHKECIDEWLKRKKLCPVCKFGIN</sequence>
<protein>
    <recommendedName>
        <fullName evidence="6">RING-type domain-containing protein</fullName>
    </recommendedName>
</protein>
<dbReference type="GO" id="GO:0005634">
    <property type="term" value="C:nucleus"/>
    <property type="evidence" value="ECO:0007669"/>
    <property type="project" value="TreeGrafter"/>
</dbReference>
<dbReference type="PANTHER" id="PTHR45931">
    <property type="entry name" value="SI:CH211-59O9.10"/>
    <property type="match status" value="1"/>
</dbReference>
<feature type="domain" description="RING-type" evidence="6">
    <location>
        <begin position="689"/>
        <end position="730"/>
    </location>
</feature>
<dbReference type="Gene3D" id="3.30.40.10">
    <property type="entry name" value="Zinc/RING finger domain, C3HC4 (zinc finger)"/>
    <property type="match status" value="1"/>
</dbReference>
<evidence type="ECO:0000313" key="8">
    <source>
        <dbReference type="Proteomes" id="UP000604825"/>
    </source>
</evidence>
<dbReference type="InterPro" id="IPR001841">
    <property type="entry name" value="Znf_RING"/>
</dbReference>
<evidence type="ECO:0000256" key="3">
    <source>
        <dbReference type="ARBA" id="ARBA00022833"/>
    </source>
</evidence>
<gene>
    <name evidence="7" type="ORF">NCGR_LOCUS46402</name>
</gene>
<dbReference type="SUPFAM" id="SSF57850">
    <property type="entry name" value="RING/U-box"/>
    <property type="match status" value="1"/>
</dbReference>
<dbReference type="PANTHER" id="PTHR45931:SF16">
    <property type="entry name" value="RING_U-BOX SUPERFAMILY PROTEIN"/>
    <property type="match status" value="1"/>
</dbReference>
<feature type="compositionally biased region" description="Polar residues" evidence="5">
    <location>
        <begin position="425"/>
        <end position="440"/>
    </location>
</feature>
<reference evidence="7" key="1">
    <citation type="submission" date="2020-10" db="EMBL/GenBank/DDBJ databases">
        <authorList>
            <person name="Han B."/>
            <person name="Lu T."/>
            <person name="Zhao Q."/>
            <person name="Huang X."/>
            <person name="Zhao Y."/>
        </authorList>
    </citation>
    <scope>NUCLEOTIDE SEQUENCE</scope>
</reference>
<dbReference type="AlphaFoldDB" id="A0A811R0D4"/>
<dbReference type="PROSITE" id="PS50089">
    <property type="entry name" value="ZF_RING_2"/>
    <property type="match status" value="1"/>
</dbReference>
<dbReference type="OrthoDB" id="8062037at2759"/>
<keyword evidence="1" id="KW-0479">Metal-binding</keyword>
<proteinExistence type="predicted"/>
<keyword evidence="2 4" id="KW-0863">Zinc-finger</keyword>
<evidence type="ECO:0000256" key="4">
    <source>
        <dbReference type="PROSITE-ProRule" id="PRU00175"/>
    </source>
</evidence>
<dbReference type="InterPro" id="IPR051834">
    <property type="entry name" value="RING_finger_E3_ligase"/>
</dbReference>
<evidence type="ECO:0000256" key="1">
    <source>
        <dbReference type="ARBA" id="ARBA00022723"/>
    </source>
</evidence>
<organism evidence="7 8">
    <name type="scientific">Miscanthus lutarioriparius</name>
    <dbReference type="NCBI Taxonomy" id="422564"/>
    <lineage>
        <taxon>Eukaryota</taxon>
        <taxon>Viridiplantae</taxon>
        <taxon>Streptophyta</taxon>
        <taxon>Embryophyta</taxon>
        <taxon>Tracheophyta</taxon>
        <taxon>Spermatophyta</taxon>
        <taxon>Magnoliopsida</taxon>
        <taxon>Liliopsida</taxon>
        <taxon>Poales</taxon>
        <taxon>Poaceae</taxon>
        <taxon>PACMAD clade</taxon>
        <taxon>Panicoideae</taxon>
        <taxon>Andropogonodae</taxon>
        <taxon>Andropogoneae</taxon>
        <taxon>Saccharinae</taxon>
        <taxon>Miscanthus</taxon>
    </lineage>
</organism>
<evidence type="ECO:0000256" key="2">
    <source>
        <dbReference type="ARBA" id="ARBA00022771"/>
    </source>
</evidence>
<evidence type="ECO:0000313" key="7">
    <source>
        <dbReference type="EMBL" id="CAD6263081.1"/>
    </source>
</evidence>